<dbReference type="AlphaFoldDB" id="A0A0F3MTA9"/>
<accession>A0A0F3MTA9</accession>
<sequence length="43" mass="4989">MNITEEKPINEINKQITEKIKPNLLISLSLLIKTVLIMQNKKI</sequence>
<proteinExistence type="predicted"/>
<evidence type="ECO:0000313" key="2">
    <source>
        <dbReference type="Proteomes" id="UP000033475"/>
    </source>
</evidence>
<organism evidence="1 2">
    <name type="scientific">Rickettsia felis str. Pedreira</name>
    <dbReference type="NCBI Taxonomy" id="1359196"/>
    <lineage>
        <taxon>Bacteria</taxon>
        <taxon>Pseudomonadati</taxon>
        <taxon>Pseudomonadota</taxon>
        <taxon>Alphaproteobacteria</taxon>
        <taxon>Rickettsiales</taxon>
        <taxon>Rickettsiaceae</taxon>
        <taxon>Rickettsieae</taxon>
        <taxon>Rickettsia</taxon>
        <taxon>spotted fever group</taxon>
    </lineage>
</organism>
<protein>
    <submittedName>
        <fullName evidence="1">Heme exporter B domain protein</fullName>
    </submittedName>
</protein>
<gene>
    <name evidence="1" type="primary">ccmB</name>
    <name evidence="1" type="ORF">RFEPED_1418</name>
</gene>
<dbReference type="PATRIC" id="fig|1359196.3.peg.1372"/>
<reference evidence="1 2" key="1">
    <citation type="submission" date="2015-01" db="EMBL/GenBank/DDBJ databases">
        <title>Genome Sequencing of Rickettsiales.</title>
        <authorList>
            <person name="Daugherty S.C."/>
            <person name="Su Q."/>
            <person name="Abolude K."/>
            <person name="Beier-Sexton M."/>
            <person name="Carlyon J.A."/>
            <person name="Carter R."/>
            <person name="Day N.P."/>
            <person name="Dumler S.J."/>
            <person name="Dyachenko V."/>
            <person name="Godinez A."/>
            <person name="Kurtti T.J."/>
            <person name="Lichay M."/>
            <person name="Mullins K.E."/>
            <person name="Ott S."/>
            <person name="Pappas-Brown V."/>
            <person name="Paris D.H."/>
            <person name="Patel P."/>
            <person name="Richards A.L."/>
            <person name="Sadzewicz L."/>
            <person name="Sears K."/>
            <person name="Seidman D."/>
            <person name="Sengamalay N."/>
            <person name="Stenos J."/>
            <person name="Tallon L.J."/>
            <person name="Vincent G."/>
            <person name="Fraser C.M."/>
            <person name="Munderloh U."/>
            <person name="Dunning-Hotopp J.C."/>
        </authorList>
    </citation>
    <scope>NUCLEOTIDE SEQUENCE [LARGE SCALE GENOMIC DNA]</scope>
    <source>
        <strain evidence="1 2">Pedreira</strain>
    </source>
</reference>
<comment type="caution">
    <text evidence="1">The sequence shown here is derived from an EMBL/GenBank/DDBJ whole genome shotgun (WGS) entry which is preliminary data.</text>
</comment>
<name>A0A0F3MTA9_RICFI</name>
<dbReference type="Proteomes" id="UP000033475">
    <property type="component" value="Unassembled WGS sequence"/>
</dbReference>
<evidence type="ECO:0000313" key="1">
    <source>
        <dbReference type="EMBL" id="KJV59023.1"/>
    </source>
</evidence>
<dbReference type="EMBL" id="LANQ01000001">
    <property type="protein sequence ID" value="KJV59023.1"/>
    <property type="molecule type" value="Genomic_DNA"/>
</dbReference>